<dbReference type="FunFam" id="1.50.40.10:FF:000079">
    <property type="entry name" value="Mitochondrial carrier protein RIM2"/>
    <property type="match status" value="1"/>
</dbReference>
<feature type="repeat" description="Solcar" evidence="10">
    <location>
        <begin position="48"/>
        <end position="154"/>
    </location>
</feature>
<evidence type="ECO:0000256" key="3">
    <source>
        <dbReference type="ARBA" id="ARBA00022692"/>
    </source>
</evidence>
<dbReference type="FunFam" id="1.50.40.10:FF:000088">
    <property type="entry name" value="Mitochondrial carrier protein RIM2"/>
    <property type="match status" value="1"/>
</dbReference>
<dbReference type="InterPro" id="IPR049562">
    <property type="entry name" value="SLC25A33/36-like"/>
</dbReference>
<dbReference type="AlphaFoldDB" id="A0AAN7WLS0"/>
<feature type="repeat" description="Solcar" evidence="10">
    <location>
        <begin position="164"/>
        <end position="251"/>
    </location>
</feature>
<comment type="similarity">
    <text evidence="11">Belongs to the mitochondrial carrier (TC 2.A.29) family.</text>
</comment>
<keyword evidence="2 11" id="KW-0813">Transport</keyword>
<dbReference type="GO" id="GO:1990519">
    <property type="term" value="P:pyrimidine nucleotide import into mitochondrion"/>
    <property type="evidence" value="ECO:0007669"/>
    <property type="project" value="TreeGrafter"/>
</dbReference>
<keyword evidence="4" id="KW-0677">Repeat</keyword>
<comment type="catalytic activity">
    <reaction evidence="9">
        <text>5-methyl-UTP(out) + UTP(in) = 5-methyl-UTP(in) + UTP(out)</text>
        <dbReference type="Rhea" id="RHEA:73523"/>
        <dbReference type="ChEBI" id="CHEBI:46398"/>
        <dbReference type="ChEBI" id="CHEBI:63527"/>
    </reaction>
</comment>
<name>A0AAN7WLS0_9SACH</name>
<evidence type="ECO:0000256" key="4">
    <source>
        <dbReference type="ARBA" id="ARBA00022737"/>
    </source>
</evidence>
<dbReference type="Proteomes" id="UP001306508">
    <property type="component" value="Unassembled WGS sequence"/>
</dbReference>
<comment type="caution">
    <text evidence="12">The sequence shown here is derived from an EMBL/GenBank/DDBJ whole genome shotgun (WGS) entry which is preliminary data.</text>
</comment>
<dbReference type="PANTHER" id="PTHR45829:SF4">
    <property type="entry name" value="MITOCHONDRIAL CARRIER PROTEIN RIM2"/>
    <property type="match status" value="1"/>
</dbReference>
<dbReference type="InterPro" id="IPR023395">
    <property type="entry name" value="MCP_dom_sf"/>
</dbReference>
<evidence type="ECO:0000256" key="10">
    <source>
        <dbReference type="PROSITE-ProRule" id="PRU00282"/>
    </source>
</evidence>
<accession>A0AAN7WLS0</accession>
<protein>
    <recommendedName>
        <fullName evidence="14">Mitochondrial carrier protein RIM2</fullName>
    </recommendedName>
</protein>
<gene>
    <name evidence="12" type="ORF">RI543_003648</name>
</gene>
<evidence type="ECO:0000256" key="6">
    <source>
        <dbReference type="ARBA" id="ARBA00022989"/>
    </source>
</evidence>
<evidence type="ECO:0000256" key="2">
    <source>
        <dbReference type="ARBA" id="ARBA00022448"/>
    </source>
</evidence>
<evidence type="ECO:0000256" key="11">
    <source>
        <dbReference type="RuleBase" id="RU000488"/>
    </source>
</evidence>
<organism evidence="12 13">
    <name type="scientific">Arxiozyma heterogenica</name>
    <dbReference type="NCBI Taxonomy" id="278026"/>
    <lineage>
        <taxon>Eukaryota</taxon>
        <taxon>Fungi</taxon>
        <taxon>Dikarya</taxon>
        <taxon>Ascomycota</taxon>
        <taxon>Saccharomycotina</taxon>
        <taxon>Saccharomycetes</taxon>
        <taxon>Saccharomycetales</taxon>
        <taxon>Saccharomycetaceae</taxon>
        <taxon>Arxiozyma</taxon>
    </lineage>
</organism>
<keyword evidence="6" id="KW-1133">Transmembrane helix</keyword>
<evidence type="ECO:0008006" key="14">
    <source>
        <dbReference type="Google" id="ProtNLM"/>
    </source>
</evidence>
<evidence type="ECO:0000256" key="5">
    <source>
        <dbReference type="ARBA" id="ARBA00022792"/>
    </source>
</evidence>
<dbReference type="PANTHER" id="PTHR45829">
    <property type="entry name" value="MITOCHONDRIAL CARRIER PROTEIN RIM2"/>
    <property type="match status" value="1"/>
</dbReference>
<dbReference type="InterPro" id="IPR002067">
    <property type="entry name" value="MCP"/>
</dbReference>
<dbReference type="GO" id="GO:0005743">
    <property type="term" value="C:mitochondrial inner membrane"/>
    <property type="evidence" value="ECO:0007669"/>
    <property type="project" value="UniProtKB-SubCell"/>
</dbReference>
<dbReference type="Gene3D" id="1.50.40.10">
    <property type="entry name" value="Mitochondrial carrier domain"/>
    <property type="match status" value="2"/>
</dbReference>
<reference evidence="13" key="1">
    <citation type="submission" date="2023-07" db="EMBL/GenBank/DDBJ databases">
        <title>A draft genome of Kazachstania heterogenica Y-27499.</title>
        <authorList>
            <person name="Donic C."/>
            <person name="Kralova J.S."/>
            <person name="Fidel L."/>
            <person name="Ben-Dor S."/>
            <person name="Jung S."/>
        </authorList>
    </citation>
    <scope>NUCLEOTIDE SEQUENCE [LARGE SCALE GENOMIC DNA]</scope>
    <source>
        <strain evidence="13">Y27499</strain>
    </source>
</reference>
<dbReference type="PRINTS" id="PR00926">
    <property type="entry name" value="MITOCARRIER"/>
</dbReference>
<evidence type="ECO:0000256" key="1">
    <source>
        <dbReference type="ARBA" id="ARBA00004448"/>
    </source>
</evidence>
<keyword evidence="13" id="KW-1185">Reference proteome</keyword>
<sequence>MTRKPLSKLEEEAIESSAYLASDEKASNFRNSGPIDPKCEKIEAHPTVKPWVHFVAGGIGGMAGAIATCPFDLVKTRLQSDIYKKAYQSSTHSGNTMSYLAQAGTHFKETVGIISNVYRMEGFTSLFKGLGPNLVGVIPARSINFFTYGTTKDLYSKAFNKGEEGAWIHLMAAATAGIATSTATNPIWLIKTRMQLGKAGTSKQYKNSWDCLKSVVRHEGVYGLYKGLSASYLGSVETVLQWLLYEQMRYIIKQRSIEKFGHNNDGQKSTIDKVKEWCQRSGSAGLAKFAASIVTYPHEVVRTRLRQAPMENNKLKYTGLIQSFKIIIKEEGLASMYSGLTPHLMRTVPNSIIMFGTWELVIKLLS</sequence>
<evidence type="ECO:0000256" key="9">
    <source>
        <dbReference type="ARBA" id="ARBA00093195"/>
    </source>
</evidence>
<dbReference type="InterPro" id="IPR018108">
    <property type="entry name" value="MCP_transmembrane"/>
</dbReference>
<evidence type="ECO:0000256" key="7">
    <source>
        <dbReference type="ARBA" id="ARBA00023128"/>
    </source>
</evidence>
<dbReference type="Pfam" id="PF00153">
    <property type="entry name" value="Mito_carr"/>
    <property type="match status" value="3"/>
</dbReference>
<proteinExistence type="inferred from homology"/>
<keyword evidence="8 10" id="KW-0472">Membrane</keyword>
<evidence type="ECO:0000313" key="12">
    <source>
        <dbReference type="EMBL" id="KAK5779028.1"/>
    </source>
</evidence>
<dbReference type="GO" id="GO:0015218">
    <property type="term" value="F:pyrimidine nucleotide transmembrane transporter activity"/>
    <property type="evidence" value="ECO:0007669"/>
    <property type="project" value="InterPro"/>
</dbReference>
<dbReference type="PROSITE" id="PS50920">
    <property type="entry name" value="SOLCAR"/>
    <property type="match status" value="3"/>
</dbReference>
<evidence type="ECO:0000313" key="13">
    <source>
        <dbReference type="Proteomes" id="UP001306508"/>
    </source>
</evidence>
<keyword evidence="3 10" id="KW-0812">Transmembrane</keyword>
<feature type="repeat" description="Solcar" evidence="10">
    <location>
        <begin position="275"/>
        <end position="364"/>
    </location>
</feature>
<evidence type="ECO:0000256" key="8">
    <source>
        <dbReference type="ARBA" id="ARBA00023136"/>
    </source>
</evidence>
<dbReference type="SUPFAM" id="SSF103506">
    <property type="entry name" value="Mitochondrial carrier"/>
    <property type="match status" value="1"/>
</dbReference>
<keyword evidence="7" id="KW-0496">Mitochondrion</keyword>
<comment type="subcellular location">
    <subcellularLocation>
        <location evidence="1">Mitochondrion inner membrane</location>
        <topology evidence="1">Multi-pass membrane protein</topology>
    </subcellularLocation>
</comment>
<keyword evidence="5" id="KW-0999">Mitochondrion inner membrane</keyword>
<dbReference type="EMBL" id="JAWIZZ010000048">
    <property type="protein sequence ID" value="KAK5779028.1"/>
    <property type="molecule type" value="Genomic_DNA"/>
</dbReference>